<keyword evidence="1" id="KW-0963">Cytoplasm</keyword>
<dbReference type="EMBL" id="CAJNJA010011328">
    <property type="protein sequence ID" value="CAE7270503.1"/>
    <property type="molecule type" value="Genomic_DNA"/>
</dbReference>
<evidence type="ECO:0000259" key="2">
    <source>
        <dbReference type="Pfam" id="PF22788"/>
    </source>
</evidence>
<accession>A0A812MR90</accession>
<dbReference type="AlphaFoldDB" id="A0A812MR90"/>
<dbReference type="InterPro" id="IPR050756">
    <property type="entry name" value="CSN3"/>
</dbReference>
<keyword evidence="4" id="KW-1185">Reference proteome</keyword>
<dbReference type="PANTHER" id="PTHR10758:SF1">
    <property type="entry name" value="COP9 SIGNALOSOME COMPLEX SUBUNIT 3"/>
    <property type="match status" value="1"/>
</dbReference>
<dbReference type="OrthoDB" id="440961at2759"/>
<evidence type="ECO:0000313" key="4">
    <source>
        <dbReference type="Proteomes" id="UP000601435"/>
    </source>
</evidence>
<dbReference type="Proteomes" id="UP000601435">
    <property type="component" value="Unassembled WGS sequence"/>
</dbReference>
<gene>
    <name evidence="3" type="primary">CSN3</name>
    <name evidence="3" type="ORF">SNEC2469_LOCUS6468</name>
</gene>
<dbReference type="PANTHER" id="PTHR10758">
    <property type="entry name" value="26S PROTEASOME NON-ATPASE REGULATORY SUBUNIT 3/COP9 SIGNALOSOME COMPLEX SUBUNIT 3"/>
    <property type="match status" value="1"/>
</dbReference>
<sequence>MDSVVHQIHTLSTQNESDLKKLKDFLRHEQETLKANAPQIDQALQALDPVQCTLGVAYLLQAQLSAAVFSNQRATFAFICNFLQVADGLQAKKAASPMTAVCRSFSQMAIELGQQAMLKSLKPLRSALEKLQDTPETLTPVHSEFLRVCLKVKVYHLAARLLDQPIFDISASRLPSPTATATAFSLCGFASFEGNSTGNSSPAQLTPQSLEGLFASMMRRAFALPLPGFLSYFYYGALVRIGTQHCRCTPCLTASLVCLRQLDVVAPGDGVKQH</sequence>
<organism evidence="3 4">
    <name type="scientific">Symbiodinium necroappetens</name>
    <dbReference type="NCBI Taxonomy" id="1628268"/>
    <lineage>
        <taxon>Eukaryota</taxon>
        <taxon>Sar</taxon>
        <taxon>Alveolata</taxon>
        <taxon>Dinophyceae</taxon>
        <taxon>Suessiales</taxon>
        <taxon>Symbiodiniaceae</taxon>
        <taxon>Symbiodinium</taxon>
    </lineage>
</organism>
<dbReference type="GO" id="GO:0006511">
    <property type="term" value="P:ubiquitin-dependent protein catabolic process"/>
    <property type="evidence" value="ECO:0007669"/>
    <property type="project" value="TreeGrafter"/>
</dbReference>
<comment type="caution">
    <text evidence="3">The sequence shown here is derived from an EMBL/GenBank/DDBJ whole genome shotgun (WGS) entry which is preliminary data.</text>
</comment>
<reference evidence="3" key="1">
    <citation type="submission" date="2021-02" db="EMBL/GenBank/DDBJ databases">
        <authorList>
            <person name="Dougan E. K."/>
            <person name="Rhodes N."/>
            <person name="Thang M."/>
            <person name="Chan C."/>
        </authorList>
    </citation>
    <scope>NUCLEOTIDE SEQUENCE</scope>
</reference>
<name>A0A812MR90_9DINO</name>
<protein>
    <submittedName>
        <fullName evidence="3">CSN3 protein</fullName>
    </submittedName>
</protein>
<dbReference type="GO" id="GO:0008180">
    <property type="term" value="C:COP9 signalosome"/>
    <property type="evidence" value="ECO:0007669"/>
    <property type="project" value="TreeGrafter"/>
</dbReference>
<feature type="domain" description="COP9 signalosome complex subunit 3 N-terminal helical repeats" evidence="2">
    <location>
        <begin position="17"/>
        <end position="172"/>
    </location>
</feature>
<dbReference type="InterPro" id="IPR055089">
    <property type="entry name" value="COP9_N"/>
</dbReference>
<evidence type="ECO:0000313" key="3">
    <source>
        <dbReference type="EMBL" id="CAE7270503.1"/>
    </source>
</evidence>
<dbReference type="Pfam" id="PF22788">
    <property type="entry name" value="COP9_hel_rpt"/>
    <property type="match status" value="1"/>
</dbReference>
<proteinExistence type="predicted"/>
<evidence type="ECO:0000256" key="1">
    <source>
        <dbReference type="ARBA" id="ARBA00022490"/>
    </source>
</evidence>